<comment type="caution">
    <text evidence="8">The sequence shown here is derived from an EMBL/GenBank/DDBJ whole genome shotgun (WGS) entry which is preliminary data.</text>
</comment>
<dbReference type="PANTHER" id="PTHR30606:SF9">
    <property type="entry name" value="LIPID A BIOSYNTHESIS LAUROYLTRANSFERASE"/>
    <property type="match status" value="1"/>
</dbReference>
<keyword evidence="4 8" id="KW-0808">Transferase</keyword>
<keyword evidence="9" id="KW-1185">Reference proteome</keyword>
<name>A0A1E7R2W4_9GAMM</name>
<dbReference type="Pfam" id="PF03279">
    <property type="entry name" value="Lip_A_acyltrans"/>
    <property type="match status" value="1"/>
</dbReference>
<keyword evidence="5 7" id="KW-0472">Membrane</keyword>
<reference evidence="8 9" key="1">
    <citation type="submission" date="2016-09" db="EMBL/GenBank/DDBJ databases">
        <authorList>
            <person name="Capua I."/>
            <person name="De Benedictis P."/>
            <person name="Joannis T."/>
            <person name="Lombin L.H."/>
            <person name="Cattoli G."/>
        </authorList>
    </citation>
    <scope>NUCLEOTIDE SEQUENCE [LARGE SCALE GENOMIC DNA]</scope>
    <source>
        <strain evidence="8 9">ANC 4671</strain>
    </source>
</reference>
<keyword evidence="7" id="KW-1133">Transmembrane helix</keyword>
<dbReference type="GO" id="GO:0005886">
    <property type="term" value="C:plasma membrane"/>
    <property type="evidence" value="ECO:0007669"/>
    <property type="project" value="UniProtKB-SubCell"/>
</dbReference>
<keyword evidence="7" id="KW-0812">Transmembrane</keyword>
<dbReference type="OrthoDB" id="9808633at2"/>
<dbReference type="GO" id="GO:0016746">
    <property type="term" value="F:acyltransferase activity"/>
    <property type="evidence" value="ECO:0007669"/>
    <property type="project" value="UniProtKB-KW"/>
</dbReference>
<evidence type="ECO:0000256" key="5">
    <source>
        <dbReference type="ARBA" id="ARBA00023136"/>
    </source>
</evidence>
<evidence type="ECO:0000256" key="7">
    <source>
        <dbReference type="SAM" id="Phobius"/>
    </source>
</evidence>
<evidence type="ECO:0000256" key="3">
    <source>
        <dbReference type="ARBA" id="ARBA00022519"/>
    </source>
</evidence>
<dbReference type="CDD" id="cd07984">
    <property type="entry name" value="LPLAT_LABLAT-like"/>
    <property type="match status" value="1"/>
</dbReference>
<dbReference type="EMBL" id="MKKK01000045">
    <property type="protein sequence ID" value="OEY93632.1"/>
    <property type="molecule type" value="Genomic_DNA"/>
</dbReference>
<gene>
    <name evidence="8" type="ORF">BJI46_04100</name>
</gene>
<evidence type="ECO:0000313" key="9">
    <source>
        <dbReference type="Proteomes" id="UP000185895"/>
    </source>
</evidence>
<evidence type="ECO:0000256" key="1">
    <source>
        <dbReference type="ARBA" id="ARBA00004533"/>
    </source>
</evidence>
<evidence type="ECO:0000313" key="8">
    <source>
        <dbReference type="EMBL" id="OEY93632.1"/>
    </source>
</evidence>
<evidence type="ECO:0000256" key="4">
    <source>
        <dbReference type="ARBA" id="ARBA00022679"/>
    </source>
</evidence>
<evidence type="ECO:0000256" key="2">
    <source>
        <dbReference type="ARBA" id="ARBA00022475"/>
    </source>
</evidence>
<comment type="subcellular location">
    <subcellularLocation>
        <location evidence="1">Cell inner membrane</location>
    </subcellularLocation>
</comment>
<dbReference type="InterPro" id="IPR004960">
    <property type="entry name" value="LipA_acyltrans"/>
</dbReference>
<dbReference type="Proteomes" id="UP000185895">
    <property type="component" value="Unassembled WGS sequence"/>
</dbReference>
<sequence>MSQRWDGQQEKGSFLLLRLTLWLYRCLGRRIFMLILSVIIWWYWLFARQARQFSCEYLQHLHQYAGSQSPFPALPNEWHSYQHLKQFGMSILDKMTAWLGIIPEQELQLFGHEHLQQYYGKGAIILVSHFGNIELLRAVKSEHVQMVNVLVYRKHAEQFNAFLRSINPKAGVRLISVDDIGVDTALLLQQRLDAGEWIIVAADRIPINSQRQQNVCFLGQQSMWPEGAWLLAHVLNAPVLAVFCYRYQQQWQVHIHSISQNLQLSRHNRTGQLQNYMQQYVQLVEQHCLRAPYQWFNFYDFWQQTPVQNR</sequence>
<organism evidence="8 9">
    <name type="scientific">Acinetobacter qingfengensis</name>
    <dbReference type="NCBI Taxonomy" id="1262585"/>
    <lineage>
        <taxon>Bacteria</taxon>
        <taxon>Pseudomonadati</taxon>
        <taxon>Pseudomonadota</taxon>
        <taxon>Gammaproteobacteria</taxon>
        <taxon>Moraxellales</taxon>
        <taxon>Moraxellaceae</taxon>
        <taxon>Acinetobacter</taxon>
    </lineage>
</organism>
<dbReference type="STRING" id="1262585.BJI46_04100"/>
<evidence type="ECO:0000256" key="6">
    <source>
        <dbReference type="ARBA" id="ARBA00023315"/>
    </source>
</evidence>
<keyword evidence="3" id="KW-0997">Cell inner membrane</keyword>
<keyword evidence="6 8" id="KW-0012">Acyltransferase</keyword>
<protein>
    <submittedName>
        <fullName evidence="8">Acyltransferase</fullName>
    </submittedName>
</protein>
<dbReference type="GO" id="GO:0009247">
    <property type="term" value="P:glycolipid biosynthetic process"/>
    <property type="evidence" value="ECO:0007669"/>
    <property type="project" value="UniProtKB-ARBA"/>
</dbReference>
<dbReference type="PANTHER" id="PTHR30606">
    <property type="entry name" value="LIPID A BIOSYNTHESIS LAUROYL ACYLTRANSFERASE"/>
    <property type="match status" value="1"/>
</dbReference>
<proteinExistence type="predicted"/>
<feature type="transmembrane region" description="Helical" evidence="7">
    <location>
        <begin position="21"/>
        <end position="44"/>
    </location>
</feature>
<dbReference type="RefSeq" id="WP_070070447.1">
    <property type="nucleotide sequence ID" value="NZ_MKKK01000045.1"/>
</dbReference>
<accession>A0A1E7R2W4</accession>
<keyword evidence="2" id="KW-1003">Cell membrane</keyword>
<dbReference type="AlphaFoldDB" id="A0A1E7R2W4"/>